<dbReference type="GO" id="GO:0008061">
    <property type="term" value="F:chitin binding"/>
    <property type="evidence" value="ECO:0007669"/>
    <property type="project" value="InterPro"/>
</dbReference>
<accession>A0A7R8WE04</accession>
<organism evidence="1">
    <name type="scientific">Cyprideis torosa</name>
    <dbReference type="NCBI Taxonomy" id="163714"/>
    <lineage>
        <taxon>Eukaryota</taxon>
        <taxon>Metazoa</taxon>
        <taxon>Ecdysozoa</taxon>
        <taxon>Arthropoda</taxon>
        <taxon>Crustacea</taxon>
        <taxon>Oligostraca</taxon>
        <taxon>Ostracoda</taxon>
        <taxon>Podocopa</taxon>
        <taxon>Podocopida</taxon>
        <taxon>Cytherocopina</taxon>
        <taxon>Cytheroidea</taxon>
        <taxon>Cytherideidae</taxon>
        <taxon>Cyprideis</taxon>
    </lineage>
</organism>
<dbReference type="EMBL" id="OB661956">
    <property type="protein sequence ID" value="CAD7229248.1"/>
    <property type="molecule type" value="Genomic_DNA"/>
</dbReference>
<evidence type="ECO:0000313" key="1">
    <source>
        <dbReference type="EMBL" id="CAD7229248.1"/>
    </source>
</evidence>
<dbReference type="InterPro" id="IPR036508">
    <property type="entry name" value="Chitin-bd_dom_sf"/>
</dbReference>
<proteinExistence type="predicted"/>
<sequence>MCSTEDAYDQTIVKAYPLYLDLFTPVSQSLHRCAVRCWRAALALVGGWSSGLIFNVDNQLQAQVGKESRLLRASTSSKILMTSLRILRRSGFWGSGSTPITRHSRGQASEKWNPEYPVSHQAGLPNTGYIPVSLSGPAPSAREDGGEQAASFVLTRGRRTPCWDFFRASLGFLASSEELEESETASTQLGLRRPPGTECWVALKFLSNAATAESRASSDARYMSSRNLDSANDSFINYHKPILNPEEDDVLHLPPRLGPKEPCPYSGYFGDVSRPDVYFHCYLGEDGLTLEKHSVGCMAGTAYDDRKEACMAIEKEVCYRPRRIGKPENRRSETPPDRNTAFKEASVFLDSFPFQPPFSGAAAFTIELSPEKTLIRFQQLHFLHGLSGFLRFFLQSRRLLHHILAASNNRVLPSLELCEVQRLVSEDALLNNE</sequence>
<gene>
    <name evidence="1" type="ORF">CTOB1V02_LOCUS7121</name>
</gene>
<reference evidence="1" key="1">
    <citation type="submission" date="2020-11" db="EMBL/GenBank/DDBJ databases">
        <authorList>
            <person name="Tran Van P."/>
        </authorList>
    </citation>
    <scope>NUCLEOTIDE SEQUENCE</scope>
</reference>
<name>A0A7R8WE04_9CRUS</name>
<dbReference type="AlphaFoldDB" id="A0A7R8WE04"/>
<protein>
    <submittedName>
        <fullName evidence="1">Uncharacterized protein</fullName>
    </submittedName>
</protein>
<dbReference type="SUPFAM" id="SSF57625">
    <property type="entry name" value="Invertebrate chitin-binding proteins"/>
    <property type="match status" value="1"/>
</dbReference>